<evidence type="ECO:0000259" key="8">
    <source>
        <dbReference type="Pfam" id="PF08392"/>
    </source>
</evidence>
<keyword evidence="7" id="KW-0812">Transmembrane</keyword>
<feature type="domain" description="FAE" evidence="8">
    <location>
        <begin position="47"/>
        <end position="331"/>
    </location>
</feature>
<evidence type="ECO:0000256" key="1">
    <source>
        <dbReference type="ARBA" id="ARBA00005194"/>
    </source>
</evidence>
<evidence type="ECO:0000256" key="7">
    <source>
        <dbReference type="SAM" id="Phobius"/>
    </source>
</evidence>
<dbReference type="Proteomes" id="UP001279734">
    <property type="component" value="Unassembled WGS sequence"/>
</dbReference>
<dbReference type="InterPro" id="IPR016039">
    <property type="entry name" value="Thiolase-like"/>
</dbReference>
<feature type="transmembrane region" description="Helical" evidence="7">
    <location>
        <begin position="24"/>
        <end position="42"/>
    </location>
</feature>
<comment type="similarity">
    <text evidence="2 6">Belongs to the thiolase-like superfamily. Chalcone/stilbene synthases family.</text>
</comment>
<dbReference type="AlphaFoldDB" id="A0AAD3TJV3"/>
<accession>A0AAD3TJV3</accession>
<reference evidence="10" key="1">
    <citation type="submission" date="2023-05" db="EMBL/GenBank/DDBJ databases">
        <title>Nepenthes gracilis genome sequencing.</title>
        <authorList>
            <person name="Fukushima K."/>
        </authorList>
    </citation>
    <scope>NUCLEOTIDE SEQUENCE</scope>
    <source>
        <strain evidence="10">SING2019-196</strain>
    </source>
</reference>
<dbReference type="GO" id="GO:0016020">
    <property type="term" value="C:membrane"/>
    <property type="evidence" value="ECO:0007669"/>
    <property type="project" value="InterPro"/>
</dbReference>
<evidence type="ECO:0000313" key="11">
    <source>
        <dbReference type="Proteomes" id="UP001279734"/>
    </source>
</evidence>
<protein>
    <recommendedName>
        <fullName evidence="6">3-ketoacyl-CoA synthase</fullName>
        <ecNumber evidence="6">2.3.1.-</ecNumber>
    </recommendedName>
</protein>
<evidence type="ECO:0000256" key="5">
    <source>
        <dbReference type="ARBA" id="ARBA00047375"/>
    </source>
</evidence>
<comment type="catalytic activity">
    <reaction evidence="5">
        <text>a very-long-chain acyl-CoA + malonyl-CoA + H(+) = a very-long-chain 3-oxoacyl-CoA + CO2 + CoA</text>
        <dbReference type="Rhea" id="RHEA:32727"/>
        <dbReference type="ChEBI" id="CHEBI:15378"/>
        <dbReference type="ChEBI" id="CHEBI:16526"/>
        <dbReference type="ChEBI" id="CHEBI:57287"/>
        <dbReference type="ChEBI" id="CHEBI:57384"/>
        <dbReference type="ChEBI" id="CHEBI:90725"/>
        <dbReference type="ChEBI" id="CHEBI:90736"/>
        <dbReference type="EC" id="2.3.1.199"/>
    </reaction>
</comment>
<keyword evidence="4 6" id="KW-0012">Acyltransferase</keyword>
<keyword evidence="11" id="KW-1185">Reference proteome</keyword>
<name>A0AAD3TJV3_NEPGR</name>
<proteinExistence type="inferred from homology"/>
<keyword evidence="7" id="KW-0472">Membrane</keyword>
<dbReference type="EMBL" id="BSYO01000039">
    <property type="protein sequence ID" value="GMH30850.1"/>
    <property type="molecule type" value="Genomic_DNA"/>
</dbReference>
<dbReference type="SUPFAM" id="SSF53901">
    <property type="entry name" value="Thiolase-like"/>
    <property type="match status" value="2"/>
</dbReference>
<dbReference type="GO" id="GO:0009922">
    <property type="term" value="F:fatty acid elongase activity"/>
    <property type="evidence" value="ECO:0007669"/>
    <property type="project" value="UniProtKB-EC"/>
</dbReference>
<feature type="domain" description="Beta-ketoacyl-[acyl-carrier-protein] synthase III C-terminal" evidence="9">
    <location>
        <begin position="358"/>
        <end position="419"/>
    </location>
</feature>
<dbReference type="InterPro" id="IPR012392">
    <property type="entry name" value="3-ktacl-CoA_syn"/>
</dbReference>
<evidence type="ECO:0000256" key="4">
    <source>
        <dbReference type="ARBA" id="ARBA00023315"/>
    </source>
</evidence>
<dbReference type="GO" id="GO:0006633">
    <property type="term" value="P:fatty acid biosynthetic process"/>
    <property type="evidence" value="ECO:0007669"/>
    <property type="project" value="InterPro"/>
</dbReference>
<evidence type="ECO:0000313" key="10">
    <source>
        <dbReference type="EMBL" id="GMH30850.1"/>
    </source>
</evidence>
<dbReference type="CDD" id="cd00831">
    <property type="entry name" value="CHS_like"/>
    <property type="match status" value="1"/>
</dbReference>
<evidence type="ECO:0000256" key="2">
    <source>
        <dbReference type="ARBA" id="ARBA00005531"/>
    </source>
</evidence>
<evidence type="ECO:0000256" key="3">
    <source>
        <dbReference type="ARBA" id="ARBA00022679"/>
    </source>
</evidence>
<evidence type="ECO:0000256" key="6">
    <source>
        <dbReference type="PIRNR" id="PIRNR036417"/>
    </source>
</evidence>
<gene>
    <name evidence="10" type="ORF">Nepgr_032693</name>
</gene>
<dbReference type="InterPro" id="IPR013601">
    <property type="entry name" value="FAE1_typ3_polyketide_synth"/>
</dbReference>
<dbReference type="Gene3D" id="3.40.47.10">
    <property type="match status" value="1"/>
</dbReference>
<comment type="caution">
    <text evidence="10">The sequence shown here is derived from an EMBL/GenBank/DDBJ whole genome shotgun (WGS) entry which is preliminary data.</text>
</comment>
<dbReference type="PIRSF" id="PIRSF036417">
    <property type="entry name" value="3-ktacl-CoA_syn"/>
    <property type="match status" value="1"/>
</dbReference>
<comment type="pathway">
    <text evidence="1 6">Lipid metabolism; fatty acid biosynthesis.</text>
</comment>
<keyword evidence="3 6" id="KW-0808">Transferase</keyword>
<dbReference type="EC" id="2.3.1.-" evidence="6"/>
<evidence type="ECO:0000259" key="9">
    <source>
        <dbReference type="Pfam" id="PF08541"/>
    </source>
</evidence>
<sequence length="457" mass="51322">MLPFRYSTALKDDLLSSIDNHSKFTSVSLLLILITFLTKFLITLKKPSQKIYLVDFACYKAKCLQKVSNELVLERMKRYGNFTEEAMNFLKKTLERSGLGPATYLAEGLLMEPPNISRAEARREGEAVMFGLVDELLQKTGVRAAEIGIVVVNCSAFIPVPSLSAMIVNKYKLREDIMSYNLSGMGCSAGLAAIGLAKQLLQVHKDSYALVASIENTTENVYWGNHRPMLVINCLFRVGGAAILLSSRTSDRRSSKYELIHTVHTNTASSDRSYSCIFQGEDSEGLKGITVTKDLLTAASKTIEANLAILAPRILPTFDQLRFAANYAIRKLQMKKIKPYIPNFRGLSIIFILTLRNLKLSEIDMEPSRMTLYRFGNTSSSSIWYELAYGEAKGRIKAGDRVWQIAFGSGFKCSSAIWRAIRTIDREDQNPWSDEIDEFPVHLNNMGPFPYFFEPSN</sequence>
<keyword evidence="7" id="KW-1133">Transmembrane helix</keyword>
<organism evidence="10 11">
    <name type="scientific">Nepenthes gracilis</name>
    <name type="common">Slender pitcher plant</name>
    <dbReference type="NCBI Taxonomy" id="150966"/>
    <lineage>
        <taxon>Eukaryota</taxon>
        <taxon>Viridiplantae</taxon>
        <taxon>Streptophyta</taxon>
        <taxon>Embryophyta</taxon>
        <taxon>Tracheophyta</taxon>
        <taxon>Spermatophyta</taxon>
        <taxon>Magnoliopsida</taxon>
        <taxon>eudicotyledons</taxon>
        <taxon>Gunneridae</taxon>
        <taxon>Pentapetalae</taxon>
        <taxon>Caryophyllales</taxon>
        <taxon>Nepenthaceae</taxon>
        <taxon>Nepenthes</taxon>
    </lineage>
</organism>
<dbReference type="Pfam" id="PF08541">
    <property type="entry name" value="ACP_syn_III_C"/>
    <property type="match status" value="1"/>
</dbReference>
<dbReference type="InterPro" id="IPR013747">
    <property type="entry name" value="ACP_syn_III_C"/>
</dbReference>
<dbReference type="Pfam" id="PF08392">
    <property type="entry name" value="FAE1_CUT1_RppA"/>
    <property type="match status" value="1"/>
</dbReference>
<dbReference type="PANTHER" id="PTHR31561">
    <property type="entry name" value="3-KETOACYL-COA SYNTHASE"/>
    <property type="match status" value="1"/>
</dbReference>